<proteinExistence type="predicted"/>
<dbReference type="CDD" id="cd02440">
    <property type="entry name" value="AdoMet_MTases"/>
    <property type="match status" value="1"/>
</dbReference>
<keyword evidence="1" id="KW-0949">S-adenosyl-L-methionine</keyword>
<dbReference type="SUPFAM" id="SSF53335">
    <property type="entry name" value="S-adenosyl-L-methionine-dependent methyltransferases"/>
    <property type="match status" value="1"/>
</dbReference>
<accession>A0A7R9LZ87</accession>
<dbReference type="Pfam" id="PF06325">
    <property type="entry name" value="PrmA"/>
    <property type="match status" value="1"/>
</dbReference>
<dbReference type="Proteomes" id="UP000759131">
    <property type="component" value="Unassembled WGS sequence"/>
</dbReference>
<dbReference type="Gene3D" id="3.40.50.150">
    <property type="entry name" value="Vaccinia Virus protein VP39"/>
    <property type="match status" value="1"/>
</dbReference>
<sequence>MINDIKRNTVFRTAIRRAVESGYNTVLDIGAGSGLLSLYSVESGAHKVYSCEVSDMLYHLCRDVLQTNGVIDKVTLFNDMSTNLRIPQMIEMPVRLVVTEIFDAALFGEHVLTTIYSALKNLLDPKHGMVIP</sequence>
<dbReference type="GO" id="GO:0016274">
    <property type="term" value="F:protein-arginine N-methyltransferase activity"/>
    <property type="evidence" value="ECO:0007669"/>
    <property type="project" value="InterPro"/>
</dbReference>
<protein>
    <submittedName>
        <fullName evidence="2">Uncharacterized protein</fullName>
    </submittedName>
</protein>
<evidence type="ECO:0000313" key="2">
    <source>
        <dbReference type="EMBL" id="CAD7650595.1"/>
    </source>
</evidence>
<evidence type="ECO:0000313" key="3">
    <source>
        <dbReference type="Proteomes" id="UP000759131"/>
    </source>
</evidence>
<feature type="non-terminal residue" evidence="2">
    <location>
        <position position="1"/>
    </location>
</feature>
<dbReference type="PANTHER" id="PTHR11006:SF60">
    <property type="entry name" value="PROTEIN ARGININE N-METHYLTRANSFERASE 9"/>
    <property type="match status" value="1"/>
</dbReference>
<organism evidence="2">
    <name type="scientific">Medioppia subpectinata</name>
    <dbReference type="NCBI Taxonomy" id="1979941"/>
    <lineage>
        <taxon>Eukaryota</taxon>
        <taxon>Metazoa</taxon>
        <taxon>Ecdysozoa</taxon>
        <taxon>Arthropoda</taxon>
        <taxon>Chelicerata</taxon>
        <taxon>Arachnida</taxon>
        <taxon>Acari</taxon>
        <taxon>Acariformes</taxon>
        <taxon>Sarcoptiformes</taxon>
        <taxon>Oribatida</taxon>
        <taxon>Brachypylina</taxon>
        <taxon>Oppioidea</taxon>
        <taxon>Oppiidae</taxon>
        <taxon>Medioppia</taxon>
    </lineage>
</organism>
<dbReference type="InterPro" id="IPR025799">
    <property type="entry name" value="Arg_MeTrfase"/>
</dbReference>
<keyword evidence="3" id="KW-1185">Reference proteome</keyword>
<reference evidence="2" key="1">
    <citation type="submission" date="2020-11" db="EMBL/GenBank/DDBJ databases">
        <authorList>
            <person name="Tran Van P."/>
        </authorList>
    </citation>
    <scope>NUCLEOTIDE SEQUENCE</scope>
</reference>
<name>A0A7R9LZ87_9ACAR</name>
<evidence type="ECO:0000256" key="1">
    <source>
        <dbReference type="ARBA" id="ARBA00022691"/>
    </source>
</evidence>
<dbReference type="OrthoDB" id="5980806at2759"/>
<dbReference type="AlphaFoldDB" id="A0A7R9LZ87"/>
<dbReference type="InterPro" id="IPR029063">
    <property type="entry name" value="SAM-dependent_MTases_sf"/>
</dbReference>
<dbReference type="EMBL" id="CAJPIZ010052743">
    <property type="protein sequence ID" value="CAG2122989.1"/>
    <property type="molecule type" value="Genomic_DNA"/>
</dbReference>
<dbReference type="GO" id="GO:0005634">
    <property type="term" value="C:nucleus"/>
    <property type="evidence" value="ECO:0007669"/>
    <property type="project" value="TreeGrafter"/>
</dbReference>
<dbReference type="EMBL" id="OC907318">
    <property type="protein sequence ID" value="CAD7650595.1"/>
    <property type="molecule type" value="Genomic_DNA"/>
</dbReference>
<gene>
    <name evidence="2" type="ORF">OSB1V03_LOCUS22934</name>
</gene>
<dbReference type="GO" id="GO:0042054">
    <property type="term" value="F:histone methyltransferase activity"/>
    <property type="evidence" value="ECO:0007669"/>
    <property type="project" value="TreeGrafter"/>
</dbReference>
<dbReference type="PANTHER" id="PTHR11006">
    <property type="entry name" value="PROTEIN ARGININE N-METHYLTRANSFERASE"/>
    <property type="match status" value="1"/>
</dbReference>